<accession>A0ABY9JVH3</accession>
<keyword evidence="2" id="KW-1185">Reference proteome</keyword>
<reference evidence="1 2" key="1">
    <citation type="submission" date="2023-06" db="EMBL/GenBank/DDBJ databases">
        <title>Five Gram-positive bacteria isolated from mangrove sediments in Shenzhen, Guangdong, China.</title>
        <authorList>
            <person name="Yu S."/>
            <person name="Zheng W."/>
            <person name="Huang Y."/>
        </authorList>
    </citation>
    <scope>NUCLEOTIDE SEQUENCE [LARGE SCALE GENOMIC DNA]</scope>
    <source>
        <strain evidence="1 2">SaN35-3</strain>
    </source>
</reference>
<proteinExistence type="predicted"/>
<dbReference type="Proteomes" id="UP001197974">
    <property type="component" value="Chromosome"/>
</dbReference>
<sequence length="194" mass="23138">MSIILEENNKKIIREANEILYTLGLHDLLKKFSNPHVSGSYHLKIMTWRDLDIYLVSDTINNDNFFELGKEISHMLEPSKMSFRNEMIGKTPHLPKGLYWGVHTSLFEQQWKIDIWSIDAKEFNEKQYVTEEIKIQLHDTNRNTILELKNLLHDHPKYRKVFFSVDIYDAVLNDHIDCIQSFEKWLYIKRGIDL</sequence>
<protein>
    <submittedName>
        <fullName evidence="1">Uncharacterized protein</fullName>
    </submittedName>
</protein>
<evidence type="ECO:0000313" key="2">
    <source>
        <dbReference type="Proteomes" id="UP001197974"/>
    </source>
</evidence>
<dbReference type="RefSeq" id="WP_226542621.1">
    <property type="nucleotide sequence ID" value="NZ_CP129013.1"/>
</dbReference>
<organism evidence="1 2">
    <name type="scientific">Bacillus carboniphilus</name>
    <dbReference type="NCBI Taxonomy" id="86663"/>
    <lineage>
        <taxon>Bacteria</taxon>
        <taxon>Bacillati</taxon>
        <taxon>Bacillota</taxon>
        <taxon>Bacilli</taxon>
        <taxon>Bacillales</taxon>
        <taxon>Bacillaceae</taxon>
        <taxon>Bacillus</taxon>
    </lineage>
</organism>
<gene>
    <name evidence="1" type="ORF">LC087_16335</name>
</gene>
<evidence type="ECO:0000313" key="1">
    <source>
        <dbReference type="EMBL" id="WLR42273.1"/>
    </source>
</evidence>
<name>A0ABY9JVH3_9BACI</name>
<dbReference type="EMBL" id="CP129013">
    <property type="protein sequence ID" value="WLR42273.1"/>
    <property type="molecule type" value="Genomic_DNA"/>
</dbReference>